<dbReference type="InterPro" id="IPR036955">
    <property type="entry name" value="AP2/ERF_dom_sf"/>
</dbReference>
<dbReference type="InterPro" id="IPR016177">
    <property type="entry name" value="DNA-bd_dom_sf"/>
</dbReference>
<feature type="domain" description="AP2/ERF" evidence="8">
    <location>
        <begin position="1"/>
        <end position="41"/>
    </location>
</feature>
<evidence type="ECO:0000256" key="5">
    <source>
        <dbReference type="ARBA" id="ARBA00023242"/>
    </source>
</evidence>
<keyword evidence="2" id="KW-0805">Transcription regulation</keyword>
<sequence>RNPRKGVRLWLDTFTTAEEVVRAYDVATVHIHEVKAKLNFPEHHRYPPNMNNNPCLSPEFNQSCYQPNINNLDHNPQLAQHISNLESFLGLEQEQLSMQPGQNHAEKPNSKPRRQELGQNHHLPHAFINLQSGNHSRKKQKKRP</sequence>
<comment type="similarity">
    <text evidence="6">Belongs to the AP2/ERF transcription factor family. ERF subfamily.</text>
</comment>
<evidence type="ECO:0000313" key="10">
    <source>
        <dbReference type="Proteomes" id="UP001374535"/>
    </source>
</evidence>
<dbReference type="PANTHER" id="PTHR31190">
    <property type="entry name" value="DNA-BINDING DOMAIN"/>
    <property type="match status" value="1"/>
</dbReference>
<feature type="compositionally biased region" description="Basic and acidic residues" evidence="7">
    <location>
        <begin position="104"/>
        <end position="116"/>
    </location>
</feature>
<comment type="subcellular location">
    <subcellularLocation>
        <location evidence="1">Nucleus</location>
    </subcellularLocation>
</comment>
<dbReference type="PANTHER" id="PTHR31190:SF142">
    <property type="entry name" value="ETHYLENE-RESPONSIVE TRANSCRIPTION FACTOR RAP2-3"/>
    <property type="match status" value="1"/>
</dbReference>
<dbReference type="GO" id="GO:0005634">
    <property type="term" value="C:nucleus"/>
    <property type="evidence" value="ECO:0007669"/>
    <property type="project" value="UniProtKB-SubCell"/>
</dbReference>
<evidence type="ECO:0000256" key="4">
    <source>
        <dbReference type="ARBA" id="ARBA00023163"/>
    </source>
</evidence>
<dbReference type="AlphaFoldDB" id="A0AAQ3RQA6"/>
<keyword evidence="4" id="KW-0804">Transcription</keyword>
<dbReference type="GO" id="GO:0003677">
    <property type="term" value="F:DNA binding"/>
    <property type="evidence" value="ECO:0007669"/>
    <property type="project" value="UniProtKB-KW"/>
</dbReference>
<dbReference type="SMART" id="SM00380">
    <property type="entry name" value="AP2"/>
    <property type="match status" value="1"/>
</dbReference>
<dbReference type="Proteomes" id="UP001374535">
    <property type="component" value="Chromosome 7"/>
</dbReference>
<dbReference type="Gene3D" id="3.30.730.10">
    <property type="entry name" value="AP2/ERF domain"/>
    <property type="match status" value="1"/>
</dbReference>
<organism evidence="9 10">
    <name type="scientific">Vigna mungo</name>
    <name type="common">Black gram</name>
    <name type="synonym">Phaseolus mungo</name>
    <dbReference type="NCBI Taxonomy" id="3915"/>
    <lineage>
        <taxon>Eukaryota</taxon>
        <taxon>Viridiplantae</taxon>
        <taxon>Streptophyta</taxon>
        <taxon>Embryophyta</taxon>
        <taxon>Tracheophyta</taxon>
        <taxon>Spermatophyta</taxon>
        <taxon>Magnoliopsida</taxon>
        <taxon>eudicotyledons</taxon>
        <taxon>Gunneridae</taxon>
        <taxon>Pentapetalae</taxon>
        <taxon>rosids</taxon>
        <taxon>fabids</taxon>
        <taxon>Fabales</taxon>
        <taxon>Fabaceae</taxon>
        <taxon>Papilionoideae</taxon>
        <taxon>50 kb inversion clade</taxon>
        <taxon>NPAAA clade</taxon>
        <taxon>indigoferoid/millettioid clade</taxon>
        <taxon>Phaseoleae</taxon>
        <taxon>Vigna</taxon>
    </lineage>
</organism>
<accession>A0AAQ3RQA6</accession>
<reference evidence="9 10" key="1">
    <citation type="journal article" date="2023" name="Life. Sci Alliance">
        <title>Evolutionary insights into 3D genome organization and epigenetic landscape of Vigna mungo.</title>
        <authorList>
            <person name="Junaid A."/>
            <person name="Singh B."/>
            <person name="Bhatia S."/>
        </authorList>
    </citation>
    <scope>NUCLEOTIDE SEQUENCE [LARGE SCALE GENOMIC DNA]</scope>
    <source>
        <strain evidence="9">Urdbean</strain>
    </source>
</reference>
<dbReference type="InterPro" id="IPR044808">
    <property type="entry name" value="ERF_plant"/>
</dbReference>
<keyword evidence="3" id="KW-0238">DNA-binding</keyword>
<evidence type="ECO:0000259" key="8">
    <source>
        <dbReference type="PROSITE" id="PS51032"/>
    </source>
</evidence>
<feature type="non-terminal residue" evidence="9">
    <location>
        <position position="1"/>
    </location>
</feature>
<gene>
    <name evidence="9" type="ORF">V8G54_024625</name>
</gene>
<proteinExistence type="inferred from homology"/>
<dbReference type="SUPFAM" id="SSF54171">
    <property type="entry name" value="DNA-binding domain"/>
    <property type="match status" value="1"/>
</dbReference>
<dbReference type="EMBL" id="CP144694">
    <property type="protein sequence ID" value="WVZ03819.1"/>
    <property type="molecule type" value="Genomic_DNA"/>
</dbReference>
<dbReference type="InterPro" id="IPR001471">
    <property type="entry name" value="AP2/ERF_dom"/>
</dbReference>
<evidence type="ECO:0000313" key="9">
    <source>
        <dbReference type="EMBL" id="WVZ03819.1"/>
    </source>
</evidence>
<keyword evidence="5" id="KW-0539">Nucleus</keyword>
<dbReference type="CDD" id="cd00018">
    <property type="entry name" value="AP2"/>
    <property type="match status" value="1"/>
</dbReference>
<dbReference type="GO" id="GO:0003700">
    <property type="term" value="F:DNA-binding transcription factor activity"/>
    <property type="evidence" value="ECO:0007669"/>
    <property type="project" value="InterPro"/>
</dbReference>
<dbReference type="GO" id="GO:0009873">
    <property type="term" value="P:ethylene-activated signaling pathway"/>
    <property type="evidence" value="ECO:0007669"/>
    <property type="project" value="InterPro"/>
</dbReference>
<evidence type="ECO:0000256" key="3">
    <source>
        <dbReference type="ARBA" id="ARBA00023125"/>
    </source>
</evidence>
<dbReference type="PROSITE" id="PS51032">
    <property type="entry name" value="AP2_ERF"/>
    <property type="match status" value="1"/>
</dbReference>
<protein>
    <recommendedName>
        <fullName evidence="8">AP2/ERF domain-containing protein</fullName>
    </recommendedName>
</protein>
<name>A0AAQ3RQA6_VIGMU</name>
<evidence type="ECO:0000256" key="2">
    <source>
        <dbReference type="ARBA" id="ARBA00023015"/>
    </source>
</evidence>
<evidence type="ECO:0000256" key="7">
    <source>
        <dbReference type="SAM" id="MobiDB-lite"/>
    </source>
</evidence>
<keyword evidence="10" id="KW-1185">Reference proteome</keyword>
<evidence type="ECO:0000256" key="6">
    <source>
        <dbReference type="ARBA" id="ARBA00024343"/>
    </source>
</evidence>
<feature type="region of interest" description="Disordered" evidence="7">
    <location>
        <begin position="94"/>
        <end position="116"/>
    </location>
</feature>
<evidence type="ECO:0000256" key="1">
    <source>
        <dbReference type="ARBA" id="ARBA00004123"/>
    </source>
</evidence>